<dbReference type="InterPro" id="IPR006652">
    <property type="entry name" value="Kelch_1"/>
</dbReference>
<dbReference type="Gene3D" id="2.120.10.80">
    <property type="entry name" value="Kelch-type beta propeller"/>
    <property type="match status" value="1"/>
</dbReference>
<dbReference type="InterPro" id="IPR015915">
    <property type="entry name" value="Kelch-typ_b-propeller"/>
</dbReference>
<evidence type="ECO:0000313" key="3">
    <source>
        <dbReference type="EMBL" id="KAH9297443.1"/>
    </source>
</evidence>
<dbReference type="PANTHER" id="PTHR46344:SF19">
    <property type="entry name" value="F-BOX DOMAIN-CONTAINING PROTEIN"/>
    <property type="match status" value="1"/>
</dbReference>
<evidence type="ECO:0008006" key="5">
    <source>
        <dbReference type="Google" id="ProtNLM"/>
    </source>
</evidence>
<evidence type="ECO:0000256" key="1">
    <source>
        <dbReference type="ARBA" id="ARBA00022441"/>
    </source>
</evidence>
<evidence type="ECO:0000256" key="2">
    <source>
        <dbReference type="ARBA" id="ARBA00022737"/>
    </source>
</evidence>
<keyword evidence="1" id="KW-0880">Kelch repeat</keyword>
<name>A0AA38FCE7_TAXCH</name>
<reference evidence="3 4" key="1">
    <citation type="journal article" date="2021" name="Nat. Plants">
        <title>The Taxus genome provides insights into paclitaxel biosynthesis.</title>
        <authorList>
            <person name="Xiong X."/>
            <person name="Gou J."/>
            <person name="Liao Q."/>
            <person name="Li Y."/>
            <person name="Zhou Q."/>
            <person name="Bi G."/>
            <person name="Li C."/>
            <person name="Du R."/>
            <person name="Wang X."/>
            <person name="Sun T."/>
            <person name="Guo L."/>
            <person name="Liang H."/>
            <person name="Lu P."/>
            <person name="Wu Y."/>
            <person name="Zhang Z."/>
            <person name="Ro D.K."/>
            <person name="Shang Y."/>
            <person name="Huang S."/>
            <person name="Yan J."/>
        </authorList>
    </citation>
    <scope>NUCLEOTIDE SEQUENCE [LARGE SCALE GENOMIC DNA]</scope>
    <source>
        <strain evidence="3">Ta-2019</strain>
    </source>
</reference>
<keyword evidence="2" id="KW-0677">Repeat</keyword>
<accession>A0AA38FCE7</accession>
<dbReference type="SUPFAM" id="SSF117281">
    <property type="entry name" value="Kelch motif"/>
    <property type="match status" value="1"/>
</dbReference>
<organism evidence="3 4">
    <name type="scientific">Taxus chinensis</name>
    <name type="common">Chinese yew</name>
    <name type="synonym">Taxus wallichiana var. chinensis</name>
    <dbReference type="NCBI Taxonomy" id="29808"/>
    <lineage>
        <taxon>Eukaryota</taxon>
        <taxon>Viridiplantae</taxon>
        <taxon>Streptophyta</taxon>
        <taxon>Embryophyta</taxon>
        <taxon>Tracheophyta</taxon>
        <taxon>Spermatophyta</taxon>
        <taxon>Pinopsida</taxon>
        <taxon>Pinidae</taxon>
        <taxon>Conifers II</taxon>
        <taxon>Cupressales</taxon>
        <taxon>Taxaceae</taxon>
        <taxon>Taxus</taxon>
    </lineage>
</organism>
<dbReference type="Pfam" id="PF01344">
    <property type="entry name" value="Kelch_1"/>
    <property type="match status" value="1"/>
</dbReference>
<dbReference type="PANTHER" id="PTHR46344">
    <property type="entry name" value="OS02G0202900 PROTEIN"/>
    <property type="match status" value="1"/>
</dbReference>
<dbReference type="EMBL" id="JAHRHJ020000010">
    <property type="protein sequence ID" value="KAH9297443.1"/>
    <property type="molecule type" value="Genomic_DNA"/>
</dbReference>
<dbReference type="AlphaFoldDB" id="A0AA38FCE7"/>
<keyword evidence="4" id="KW-1185">Reference proteome</keyword>
<evidence type="ECO:0000313" key="4">
    <source>
        <dbReference type="Proteomes" id="UP000824469"/>
    </source>
</evidence>
<gene>
    <name evidence="3" type="ORF">KI387_029125</name>
</gene>
<comment type="caution">
    <text evidence="3">The sequence shown here is derived from an EMBL/GenBank/DDBJ whole genome shotgun (WGS) entry which is preliminary data.</text>
</comment>
<proteinExistence type="predicted"/>
<protein>
    <recommendedName>
        <fullName evidence="5">Kelch repeat protein</fullName>
    </recommendedName>
</protein>
<dbReference type="Proteomes" id="UP000824469">
    <property type="component" value="Unassembled WGS sequence"/>
</dbReference>
<sequence length="261" mass="29096">MGCFNSRPAPDPIETPATFSSDPDISRSWVFFKIIEHNANQIFCAYNLHAQKSLRFPDLPEGLLNSATVLLNGNLYVIGGTDFDGMVSKNVYMCDPMAAFTWSQLSSTQTPRQNAVAVAANGKIYVFGGCRHRHQNVISSKWETLPAVIANYWFKRSSAVKVSGTFVTYCQERIGIASLRAFHPGRIIWLPLDLDPAVPAEMVQLLSVNGRFVAYNASESPCQLTFTVMQMQTDSTQKRMPVHIENTVTYLPECRGWDFAG</sequence>